<name>A0AAJ0FZZ2_9HYPO</name>
<comment type="caution">
    <text evidence="3">The sequence shown here is derived from an EMBL/GenBank/DDBJ whole genome shotgun (WGS) entry which is preliminary data.</text>
</comment>
<feature type="domain" description="DUF4185" evidence="2">
    <location>
        <begin position="44"/>
        <end position="145"/>
    </location>
</feature>
<protein>
    <recommendedName>
        <fullName evidence="2">DUF4185 domain-containing protein</fullName>
    </recommendedName>
</protein>
<feature type="domain" description="DUF4185" evidence="2">
    <location>
        <begin position="178"/>
        <end position="335"/>
    </location>
</feature>
<reference evidence="3" key="1">
    <citation type="submission" date="2023-06" db="EMBL/GenBank/DDBJ databases">
        <title>Conoideocrella luteorostrata (Hypocreales: Clavicipitaceae), a potential biocontrol fungus for elongate hemlock scale in United States Christmas tree production areas.</title>
        <authorList>
            <person name="Barrett H."/>
            <person name="Lovett B."/>
            <person name="Macias A.M."/>
            <person name="Stajich J.E."/>
            <person name="Kasson M.T."/>
        </authorList>
    </citation>
    <scope>NUCLEOTIDE SEQUENCE</scope>
    <source>
        <strain evidence="3">ARSEF 14590</strain>
    </source>
</reference>
<dbReference type="EMBL" id="JASWJB010000060">
    <property type="protein sequence ID" value="KAK2603597.1"/>
    <property type="molecule type" value="Genomic_DNA"/>
</dbReference>
<dbReference type="InterPro" id="IPR025442">
    <property type="entry name" value="DUF4185"/>
</dbReference>
<keyword evidence="1" id="KW-0732">Signal</keyword>
<dbReference type="AlphaFoldDB" id="A0AAJ0FZZ2"/>
<evidence type="ECO:0000259" key="2">
    <source>
        <dbReference type="Pfam" id="PF13810"/>
    </source>
</evidence>
<evidence type="ECO:0000256" key="1">
    <source>
        <dbReference type="SAM" id="SignalP"/>
    </source>
</evidence>
<feature type="signal peptide" evidence="1">
    <location>
        <begin position="1"/>
        <end position="16"/>
    </location>
</feature>
<gene>
    <name evidence="3" type="ORF">QQS21_004178</name>
</gene>
<dbReference type="Proteomes" id="UP001251528">
    <property type="component" value="Unassembled WGS sequence"/>
</dbReference>
<keyword evidence="4" id="KW-1185">Reference proteome</keyword>
<sequence length="339" mass="36963">MHILQIVAALAGVAFAAAIAQSDTSSADLGRRTGRVYKVKDLTGPNLTGRFQVGYTDLGIPARTPDGRLIFICGDTFADRVGGANWRAPVGLYSSNSNLDHVVIDDAVGGSSAVGLVPEGHRGGTTAIPSDVFAANGKLYMNLMRGVIYKTVGPFRLLGKQRQWKDLAVPVPLGSCDVGDDGYLYCLATVFNRDRVSDLLLHRVPVGSIENARAWQPWGYKNGAWGWGNPPTTIARSRRWGEISWRNLGKGKWVFTWLNMEPLGIHYMVLNGPTDNLFAAREQVLILPAANLGSEHDNYVASPYGGFIFPGSTLNKFDFAVSQWNGNTYRVMQFRAEGL</sequence>
<feature type="chain" id="PRO_5042579461" description="DUF4185 domain-containing protein" evidence="1">
    <location>
        <begin position="17"/>
        <end position="339"/>
    </location>
</feature>
<dbReference type="Pfam" id="PF13810">
    <property type="entry name" value="DUF4185"/>
    <property type="match status" value="2"/>
</dbReference>
<proteinExistence type="predicted"/>
<evidence type="ECO:0000313" key="4">
    <source>
        <dbReference type="Proteomes" id="UP001251528"/>
    </source>
</evidence>
<accession>A0AAJ0FZZ2</accession>
<organism evidence="3 4">
    <name type="scientific">Conoideocrella luteorostrata</name>
    <dbReference type="NCBI Taxonomy" id="1105319"/>
    <lineage>
        <taxon>Eukaryota</taxon>
        <taxon>Fungi</taxon>
        <taxon>Dikarya</taxon>
        <taxon>Ascomycota</taxon>
        <taxon>Pezizomycotina</taxon>
        <taxon>Sordariomycetes</taxon>
        <taxon>Hypocreomycetidae</taxon>
        <taxon>Hypocreales</taxon>
        <taxon>Clavicipitaceae</taxon>
        <taxon>Conoideocrella</taxon>
    </lineage>
</organism>
<evidence type="ECO:0000313" key="3">
    <source>
        <dbReference type="EMBL" id="KAK2603597.1"/>
    </source>
</evidence>